<organism evidence="1 2">
    <name type="scientific">Thiohalorhabdus denitrificans</name>
    <dbReference type="NCBI Taxonomy" id="381306"/>
    <lineage>
        <taxon>Bacteria</taxon>
        <taxon>Pseudomonadati</taxon>
        <taxon>Pseudomonadota</taxon>
        <taxon>Gammaproteobacteria</taxon>
        <taxon>Thiohalorhabdales</taxon>
        <taxon>Thiohalorhabdaceae</taxon>
        <taxon>Thiohalorhabdus</taxon>
    </lineage>
</organism>
<dbReference type="Proteomes" id="UP000183104">
    <property type="component" value="Unassembled WGS sequence"/>
</dbReference>
<dbReference type="GO" id="GO:0032259">
    <property type="term" value="P:methylation"/>
    <property type="evidence" value="ECO:0007669"/>
    <property type="project" value="UniProtKB-KW"/>
</dbReference>
<dbReference type="EMBL" id="FMUN01000002">
    <property type="protein sequence ID" value="SCX98171.1"/>
    <property type="molecule type" value="Genomic_DNA"/>
</dbReference>
<evidence type="ECO:0000313" key="1">
    <source>
        <dbReference type="EMBL" id="SCX98171.1"/>
    </source>
</evidence>
<dbReference type="CDD" id="cd02440">
    <property type="entry name" value="AdoMet_MTases"/>
    <property type="match status" value="1"/>
</dbReference>
<name>A0A1G5C775_9GAMM</name>
<dbReference type="Gene3D" id="3.40.50.150">
    <property type="entry name" value="Vaccinia Virus protein VP39"/>
    <property type="match status" value="1"/>
</dbReference>
<keyword evidence="1" id="KW-0808">Transferase</keyword>
<dbReference type="InterPro" id="IPR029063">
    <property type="entry name" value="SAM-dependent_MTases_sf"/>
</dbReference>
<accession>A0A1G5C775</accession>
<dbReference type="AlphaFoldDB" id="A0A1G5C775"/>
<evidence type="ECO:0000313" key="2">
    <source>
        <dbReference type="Proteomes" id="UP000183104"/>
    </source>
</evidence>
<dbReference type="GO" id="GO:0008168">
    <property type="term" value="F:methyltransferase activity"/>
    <property type="evidence" value="ECO:0007669"/>
    <property type="project" value="UniProtKB-KW"/>
</dbReference>
<dbReference type="PANTHER" id="PTHR43861">
    <property type="entry name" value="TRANS-ACONITATE 2-METHYLTRANSFERASE-RELATED"/>
    <property type="match status" value="1"/>
</dbReference>
<sequence>MEVVDACPVCGSGSRSLLHDGLEDRIFFCAPGQWNLYRCTNCGSGYLDPRPTPETIGIAYDSYFTHSAPEIADTGGGLGTVRRLRRAFANGYMNWRYGTALIPVIRAGASIAPLLPSLKRRLDLRFRYLPRASEGSRVLDVGCGNGTFLRWAQKAGWEPYGIEPDAKAAEQARGIGLNVQGGSVEAVRDYNHFFDAVTLSHVIEHLHDPSETLRQLRQAMKPGAHLYIDTPNLNSLGHQRFGRHWRGLEPPRHLVLFTRPSLTELLRRTGFDEIRYIKRTEVAGHIHSVSKHLCQGGYPYPEPKLFPDIAARVASMRGLLNPDHLEFVTVVARASCSPAKRS</sequence>
<dbReference type="PANTHER" id="PTHR43861:SF6">
    <property type="entry name" value="METHYLTRANSFERASE TYPE 11"/>
    <property type="match status" value="1"/>
</dbReference>
<dbReference type="Pfam" id="PF13489">
    <property type="entry name" value="Methyltransf_23"/>
    <property type="match status" value="1"/>
</dbReference>
<reference evidence="2" key="1">
    <citation type="submission" date="2016-10" db="EMBL/GenBank/DDBJ databases">
        <authorList>
            <person name="Varghese N."/>
        </authorList>
    </citation>
    <scope>NUCLEOTIDE SEQUENCE [LARGE SCALE GENOMIC DNA]</scope>
    <source>
        <strain evidence="2">HL 19</strain>
    </source>
</reference>
<keyword evidence="2" id="KW-1185">Reference proteome</keyword>
<dbReference type="SUPFAM" id="SSF53335">
    <property type="entry name" value="S-adenosyl-L-methionine-dependent methyltransferases"/>
    <property type="match status" value="1"/>
</dbReference>
<protein>
    <submittedName>
        <fullName evidence="1">Methyltransferase domain-containing protein</fullName>
    </submittedName>
</protein>
<gene>
    <name evidence="1" type="ORF">SAMN05661077_0926</name>
</gene>
<proteinExistence type="predicted"/>
<keyword evidence="1" id="KW-0489">Methyltransferase</keyword>